<dbReference type="PANTHER" id="PTHR24028:SF146">
    <property type="entry name" value="CADHERIN 96CB, ISOFORM D-RELATED"/>
    <property type="match status" value="1"/>
</dbReference>
<organism evidence="9 11">
    <name type="scientific">Rotaria magnacalcarata</name>
    <dbReference type="NCBI Taxonomy" id="392030"/>
    <lineage>
        <taxon>Eukaryota</taxon>
        <taxon>Metazoa</taxon>
        <taxon>Spiralia</taxon>
        <taxon>Gnathifera</taxon>
        <taxon>Rotifera</taxon>
        <taxon>Eurotatoria</taxon>
        <taxon>Bdelloidea</taxon>
        <taxon>Philodinida</taxon>
        <taxon>Philodinidae</taxon>
        <taxon>Rotaria</taxon>
    </lineage>
</organism>
<accession>A0A815JD29</accession>
<dbReference type="InterPro" id="IPR002126">
    <property type="entry name" value="Cadherin-like_dom"/>
</dbReference>
<evidence type="ECO:0000313" key="9">
    <source>
        <dbReference type="EMBL" id="CAF1377853.1"/>
    </source>
</evidence>
<dbReference type="PROSITE" id="PS50268">
    <property type="entry name" value="CADHERIN_2"/>
    <property type="match status" value="2"/>
</dbReference>
<comment type="caution">
    <text evidence="9">The sequence shown here is derived from an EMBL/GenBank/DDBJ whole genome shotgun (WGS) entry which is preliminary data.</text>
</comment>
<evidence type="ECO:0000313" key="10">
    <source>
        <dbReference type="EMBL" id="CAF1593913.1"/>
    </source>
</evidence>
<dbReference type="Proteomes" id="UP000663834">
    <property type="component" value="Unassembled WGS sequence"/>
</dbReference>
<keyword evidence="6" id="KW-0472">Membrane</keyword>
<dbReference type="EMBL" id="CAJNOV010016628">
    <property type="protein sequence ID" value="CAF1593913.1"/>
    <property type="molecule type" value="Genomic_DNA"/>
</dbReference>
<dbReference type="Gene3D" id="2.60.40.60">
    <property type="entry name" value="Cadherins"/>
    <property type="match status" value="3"/>
</dbReference>
<evidence type="ECO:0000256" key="6">
    <source>
        <dbReference type="SAM" id="Phobius"/>
    </source>
</evidence>
<feature type="transmembrane region" description="Helical" evidence="6">
    <location>
        <begin position="747"/>
        <end position="773"/>
    </location>
</feature>
<gene>
    <name evidence="10" type="ORF">CJN711_LOCUS34360</name>
    <name evidence="9" type="ORF">KQP761_LOCUS8555</name>
</gene>
<reference evidence="9" key="1">
    <citation type="submission" date="2021-02" db="EMBL/GenBank/DDBJ databases">
        <authorList>
            <person name="Nowell W R."/>
        </authorList>
    </citation>
    <scope>NUCLEOTIDE SEQUENCE</scope>
</reference>
<proteinExistence type="predicted"/>
<evidence type="ECO:0000256" key="7">
    <source>
        <dbReference type="SAM" id="SignalP"/>
    </source>
</evidence>
<evidence type="ECO:0000313" key="11">
    <source>
        <dbReference type="Proteomes" id="UP000663834"/>
    </source>
</evidence>
<evidence type="ECO:0000256" key="3">
    <source>
        <dbReference type="ARBA" id="ARBA00022989"/>
    </source>
</evidence>
<keyword evidence="4" id="KW-0325">Glycoprotein</keyword>
<dbReference type="PANTHER" id="PTHR24028">
    <property type="entry name" value="CADHERIN-87A"/>
    <property type="match status" value="1"/>
</dbReference>
<keyword evidence="2 6" id="KW-0812">Transmembrane</keyword>
<dbReference type="InterPro" id="IPR050174">
    <property type="entry name" value="Protocadherin/Cadherin-CA"/>
</dbReference>
<dbReference type="EMBL" id="CAJNOW010003312">
    <property type="protein sequence ID" value="CAF1377853.1"/>
    <property type="molecule type" value="Genomic_DNA"/>
</dbReference>
<evidence type="ECO:0000256" key="5">
    <source>
        <dbReference type="PROSITE-ProRule" id="PRU00043"/>
    </source>
</evidence>
<dbReference type="AlphaFoldDB" id="A0A815JD29"/>
<evidence type="ECO:0000256" key="1">
    <source>
        <dbReference type="ARBA" id="ARBA00004167"/>
    </source>
</evidence>
<feature type="domain" description="Cadherin" evidence="8">
    <location>
        <begin position="153"/>
        <end position="230"/>
    </location>
</feature>
<dbReference type="SMART" id="SM00112">
    <property type="entry name" value="CA"/>
    <property type="match status" value="2"/>
</dbReference>
<evidence type="ECO:0000259" key="8">
    <source>
        <dbReference type="PROSITE" id="PS50268"/>
    </source>
</evidence>
<keyword evidence="5" id="KW-0106">Calcium</keyword>
<dbReference type="SUPFAM" id="SSF49313">
    <property type="entry name" value="Cadherin-like"/>
    <property type="match status" value="2"/>
</dbReference>
<feature type="signal peptide" evidence="7">
    <location>
        <begin position="1"/>
        <end position="17"/>
    </location>
</feature>
<dbReference type="OrthoDB" id="9946173at2759"/>
<keyword evidence="3 6" id="KW-1133">Transmembrane helix</keyword>
<dbReference type="GO" id="GO:0005509">
    <property type="term" value="F:calcium ion binding"/>
    <property type="evidence" value="ECO:0007669"/>
    <property type="project" value="UniProtKB-UniRule"/>
</dbReference>
<name>A0A815JD29_9BILA</name>
<keyword evidence="7" id="KW-0732">Signal</keyword>
<evidence type="ECO:0000256" key="2">
    <source>
        <dbReference type="ARBA" id="ARBA00022692"/>
    </source>
</evidence>
<dbReference type="GO" id="GO:0005886">
    <property type="term" value="C:plasma membrane"/>
    <property type="evidence" value="ECO:0007669"/>
    <property type="project" value="TreeGrafter"/>
</dbReference>
<dbReference type="CDD" id="cd11304">
    <property type="entry name" value="Cadherin_repeat"/>
    <property type="match status" value="2"/>
</dbReference>
<sequence>MFIILCIISFSLSSYHCQTIKHLNEISIEEELPINSMVTSLTDKIPNLDQSNEYDLVTPLSTDLDLFSINHSQHTLIIKTRIDYETICLKTHHCIVSVSIAVSNEDTIDVYILPIRIINKNDNLIRFLVNRTIIEIEENDENWFQKTYSLPKAYDDDSDSITYSIYLQNWNRPDGLFEFDEKNLLLKPLKKFDREEQNIYLLRLIAHNQNDVSTDIIIVIKDLNDNIPICHHNQALFLISNISSISKFQLNATDYDEGDNGTLEYSLMNSLVGFSIDRFNGDIKFDYTKWIRSNQSILIINVTDHGKPFRLSTKCSIEIQLTFLYDIDFKSNISSINRTEVTIDVESVDLALGLFTIYDKQYNNSCHDCLIHINTSVNDIFSFNYLTYELYLNLNSVILMKILTNYFHNKENVSLNVQIDVINLKYPSIRSTKMYLFIINFNKLNLLMFSNTYFLKVHDNILLNERISIFNRHHRCLNNQSNELILNDPTDTFDIGKNFNLILKKHLNAQQQRSYDLTLQQKQKNSTDDIYTCSVQIRLYILNPYSSANVFPYFSQSFYILSSKNLSEFSLPPIPSYAKYASSVPDLISIDPYNASIIVRSSLLYSSYSYDFRIEAIDSRSPSLSCSIPIRVFFGVNKFPPQLLINSTRQFIEILPSKFLYQIKAYDPDLLLSDQTNSFPPTVEYEIDSSMNIEIERYTGRIFLKDFNTTNINFTLFMKDFGQPNRFITRQTLIFDIKSNENISLTVFFIAASSIIFIVIVLSILTFIIHYCCTRPTKTLKTQKQTTWKNISPTTPDTCLIDNEYMSTTVTSLPRTSSREQRIYPTFSYVHVNNDGQHQRRMLSHSSLDKINFQYSSDKISYRQDSEQRLSMADINKYLERFEKLYNDSSSQQYLHQPMGSVV</sequence>
<dbReference type="InterPro" id="IPR015919">
    <property type="entry name" value="Cadherin-like_sf"/>
</dbReference>
<feature type="chain" id="PRO_5036411796" description="Cadherin domain-containing protein" evidence="7">
    <location>
        <begin position="18"/>
        <end position="903"/>
    </location>
</feature>
<protein>
    <recommendedName>
        <fullName evidence="8">Cadherin domain-containing protein</fullName>
    </recommendedName>
</protein>
<dbReference type="GO" id="GO:0007156">
    <property type="term" value="P:homophilic cell adhesion via plasma membrane adhesion molecules"/>
    <property type="evidence" value="ECO:0007669"/>
    <property type="project" value="InterPro"/>
</dbReference>
<comment type="subcellular location">
    <subcellularLocation>
        <location evidence="1">Membrane</location>
        <topology evidence="1">Single-pass membrane protein</topology>
    </subcellularLocation>
</comment>
<dbReference type="Proteomes" id="UP000663855">
    <property type="component" value="Unassembled WGS sequence"/>
</dbReference>
<feature type="domain" description="Cadherin" evidence="8">
    <location>
        <begin position="20"/>
        <end position="127"/>
    </location>
</feature>
<evidence type="ECO:0000256" key="4">
    <source>
        <dbReference type="ARBA" id="ARBA00023180"/>
    </source>
</evidence>